<dbReference type="EMBL" id="KN833018">
    <property type="protein sequence ID" value="KIM78181.1"/>
    <property type="molecule type" value="Genomic_DNA"/>
</dbReference>
<name>A0A0C3FE81_PILCF</name>
<organism evidence="1 2">
    <name type="scientific">Piloderma croceum (strain F 1598)</name>
    <dbReference type="NCBI Taxonomy" id="765440"/>
    <lineage>
        <taxon>Eukaryota</taxon>
        <taxon>Fungi</taxon>
        <taxon>Dikarya</taxon>
        <taxon>Basidiomycota</taxon>
        <taxon>Agaricomycotina</taxon>
        <taxon>Agaricomycetes</taxon>
        <taxon>Agaricomycetidae</taxon>
        <taxon>Atheliales</taxon>
        <taxon>Atheliaceae</taxon>
        <taxon>Piloderma</taxon>
    </lineage>
</organism>
<evidence type="ECO:0000313" key="1">
    <source>
        <dbReference type="EMBL" id="KIM78181.1"/>
    </source>
</evidence>
<reference evidence="2" key="2">
    <citation type="submission" date="2015-01" db="EMBL/GenBank/DDBJ databases">
        <title>Evolutionary Origins and Diversification of the Mycorrhizal Mutualists.</title>
        <authorList>
            <consortium name="DOE Joint Genome Institute"/>
            <consortium name="Mycorrhizal Genomics Consortium"/>
            <person name="Kohler A."/>
            <person name="Kuo A."/>
            <person name="Nagy L.G."/>
            <person name="Floudas D."/>
            <person name="Copeland A."/>
            <person name="Barry K.W."/>
            <person name="Cichocki N."/>
            <person name="Veneault-Fourrey C."/>
            <person name="LaButti K."/>
            <person name="Lindquist E.A."/>
            <person name="Lipzen A."/>
            <person name="Lundell T."/>
            <person name="Morin E."/>
            <person name="Murat C."/>
            <person name="Riley R."/>
            <person name="Ohm R."/>
            <person name="Sun H."/>
            <person name="Tunlid A."/>
            <person name="Henrissat B."/>
            <person name="Grigoriev I.V."/>
            <person name="Hibbett D.S."/>
            <person name="Martin F."/>
        </authorList>
    </citation>
    <scope>NUCLEOTIDE SEQUENCE [LARGE SCALE GENOMIC DNA]</scope>
    <source>
        <strain evidence="2">F 1598</strain>
    </source>
</reference>
<protein>
    <submittedName>
        <fullName evidence="1">Uncharacterized protein</fullName>
    </submittedName>
</protein>
<evidence type="ECO:0000313" key="2">
    <source>
        <dbReference type="Proteomes" id="UP000054166"/>
    </source>
</evidence>
<gene>
    <name evidence="1" type="ORF">PILCRDRAFT_824648</name>
</gene>
<reference evidence="1 2" key="1">
    <citation type="submission" date="2014-04" db="EMBL/GenBank/DDBJ databases">
        <authorList>
            <consortium name="DOE Joint Genome Institute"/>
            <person name="Kuo A."/>
            <person name="Tarkka M."/>
            <person name="Buscot F."/>
            <person name="Kohler A."/>
            <person name="Nagy L.G."/>
            <person name="Floudas D."/>
            <person name="Copeland A."/>
            <person name="Barry K.W."/>
            <person name="Cichocki N."/>
            <person name="Veneault-Fourrey C."/>
            <person name="LaButti K."/>
            <person name="Lindquist E.A."/>
            <person name="Lipzen A."/>
            <person name="Lundell T."/>
            <person name="Morin E."/>
            <person name="Murat C."/>
            <person name="Sun H."/>
            <person name="Tunlid A."/>
            <person name="Henrissat B."/>
            <person name="Grigoriev I.V."/>
            <person name="Hibbett D.S."/>
            <person name="Martin F."/>
            <person name="Nordberg H.P."/>
            <person name="Cantor M.N."/>
            <person name="Hua S.X."/>
        </authorList>
    </citation>
    <scope>NUCLEOTIDE SEQUENCE [LARGE SCALE GENOMIC DNA]</scope>
    <source>
        <strain evidence="1 2">F 1598</strain>
    </source>
</reference>
<accession>A0A0C3FE81</accession>
<keyword evidence="2" id="KW-1185">Reference proteome</keyword>
<proteinExistence type="predicted"/>
<sequence length="68" mass="7758">MSLSSLTKKHRAIGCQIFIHRMTELFALDIPSNRTIGPKTSYETELGDLLRCFIVNLWSRLDFDDGGQ</sequence>
<dbReference type="AlphaFoldDB" id="A0A0C3FE81"/>
<dbReference type="InParanoid" id="A0A0C3FE81"/>
<dbReference type="HOGENOM" id="CLU_2794835_0_0_1"/>
<dbReference type="Proteomes" id="UP000054166">
    <property type="component" value="Unassembled WGS sequence"/>
</dbReference>